<reference evidence="3" key="1">
    <citation type="submission" date="2023-07" db="EMBL/GenBank/DDBJ databases">
        <authorList>
            <person name="Yue Y."/>
        </authorList>
    </citation>
    <scope>NUCLEOTIDE SEQUENCE [LARGE SCALE GENOMIC DNA]</scope>
    <source>
        <strain evidence="3">2Y89</strain>
    </source>
</reference>
<keyword evidence="1" id="KW-1133">Transmembrane helix</keyword>
<organism evidence="2 3">
    <name type="scientific">Winogradskyella vincentii</name>
    <dbReference type="NCBI Taxonomy" id="2877122"/>
    <lineage>
        <taxon>Bacteria</taxon>
        <taxon>Pseudomonadati</taxon>
        <taxon>Bacteroidota</taxon>
        <taxon>Flavobacteriia</taxon>
        <taxon>Flavobacteriales</taxon>
        <taxon>Flavobacteriaceae</taxon>
        <taxon>Winogradskyella</taxon>
    </lineage>
</organism>
<sequence>MNKNILNFIATIIIAYILSLFMDWYSVMVASILTALLIPLKRVAVFFVPFLAIFVFWVIYSFILGSNNDFILGKRIAELLDLQGNIYLLLTITGLVGGIASGIAAIFGKQLSTLNKKT</sequence>
<comment type="caution">
    <text evidence="2">The sequence shown here is derived from an EMBL/GenBank/DDBJ whole genome shotgun (WGS) entry which is preliminary data.</text>
</comment>
<keyword evidence="1" id="KW-0812">Transmembrane</keyword>
<dbReference type="EMBL" id="JAIUJS010000004">
    <property type="protein sequence ID" value="MCA0153394.1"/>
    <property type="molecule type" value="Genomic_DNA"/>
</dbReference>
<proteinExistence type="predicted"/>
<dbReference type="Proteomes" id="UP001198402">
    <property type="component" value="Unassembled WGS sequence"/>
</dbReference>
<feature type="transmembrane region" description="Helical" evidence="1">
    <location>
        <begin position="6"/>
        <end position="36"/>
    </location>
</feature>
<dbReference type="RefSeq" id="WP_224478358.1">
    <property type="nucleotide sequence ID" value="NZ_JAIUJS010000004.1"/>
</dbReference>
<feature type="transmembrane region" description="Helical" evidence="1">
    <location>
        <begin position="86"/>
        <end position="107"/>
    </location>
</feature>
<accession>A0ABS7Y0G0</accession>
<feature type="transmembrane region" description="Helical" evidence="1">
    <location>
        <begin position="43"/>
        <end position="66"/>
    </location>
</feature>
<keyword evidence="3" id="KW-1185">Reference proteome</keyword>
<gene>
    <name evidence="2" type="ORF">LBV24_09225</name>
</gene>
<keyword evidence="1" id="KW-0472">Membrane</keyword>
<name>A0ABS7Y0G0_9FLAO</name>
<evidence type="ECO:0000313" key="3">
    <source>
        <dbReference type="Proteomes" id="UP001198402"/>
    </source>
</evidence>
<evidence type="ECO:0000256" key="1">
    <source>
        <dbReference type="SAM" id="Phobius"/>
    </source>
</evidence>
<evidence type="ECO:0000313" key="2">
    <source>
        <dbReference type="EMBL" id="MCA0153394.1"/>
    </source>
</evidence>
<protein>
    <submittedName>
        <fullName evidence="2">Uncharacterized protein</fullName>
    </submittedName>
</protein>